<keyword evidence="3" id="KW-1185">Reference proteome</keyword>
<evidence type="ECO:0000313" key="3">
    <source>
        <dbReference type="Proteomes" id="UP000403266"/>
    </source>
</evidence>
<gene>
    <name evidence="2" type="ORF">FS320_41150</name>
</gene>
<comment type="caution">
    <text evidence="2">The sequence shown here is derived from an EMBL/GenBank/DDBJ whole genome shotgun (WGS) entry which is preliminary data.</text>
</comment>
<dbReference type="OrthoDB" id="425502at2"/>
<name>A0A5N7MVY3_9HYPH</name>
<feature type="domain" description="RES" evidence="1">
    <location>
        <begin position="33"/>
        <end position="177"/>
    </location>
</feature>
<protein>
    <submittedName>
        <fullName evidence="2">RES domain-containing protein</fullName>
    </submittedName>
</protein>
<dbReference type="InterPro" id="IPR014914">
    <property type="entry name" value="RES_dom"/>
</dbReference>
<dbReference type="SMART" id="SM00953">
    <property type="entry name" value="RES"/>
    <property type="match status" value="1"/>
</dbReference>
<evidence type="ECO:0000259" key="1">
    <source>
        <dbReference type="SMART" id="SM00953"/>
    </source>
</evidence>
<reference evidence="2 3" key="1">
    <citation type="journal article" date="2019" name="Syst. Appl. Microbiol.">
        <title>Microvirga tunisiensis sp. nov., a root nodule symbiotic bacterium isolated from Lupinus micranthus and L. luteus grown in Northern Tunisia.</title>
        <authorList>
            <person name="Msaddak A."/>
            <person name="Rejili M."/>
            <person name="Duran D."/>
            <person name="Mars M."/>
            <person name="Palacios J.M."/>
            <person name="Ruiz-Argueso T."/>
            <person name="Rey L."/>
            <person name="Imperial J."/>
        </authorList>
    </citation>
    <scope>NUCLEOTIDE SEQUENCE [LARGE SCALE GENOMIC DNA]</scope>
    <source>
        <strain evidence="2 3">Lmie10</strain>
    </source>
</reference>
<dbReference type="EMBL" id="VOSK01000555">
    <property type="protein sequence ID" value="MPR31145.1"/>
    <property type="molecule type" value="Genomic_DNA"/>
</dbReference>
<dbReference type="AlphaFoldDB" id="A0A5N7MVY3"/>
<organism evidence="2 3">
    <name type="scientific">Microvirga tunisiensis</name>
    <dbReference type="NCBI Taxonomy" id="2108360"/>
    <lineage>
        <taxon>Bacteria</taxon>
        <taxon>Pseudomonadati</taxon>
        <taxon>Pseudomonadota</taxon>
        <taxon>Alphaproteobacteria</taxon>
        <taxon>Hyphomicrobiales</taxon>
        <taxon>Methylobacteriaceae</taxon>
        <taxon>Microvirga</taxon>
    </lineage>
</organism>
<accession>A0A5N7MVY3</accession>
<dbReference type="Pfam" id="PF08808">
    <property type="entry name" value="RES"/>
    <property type="match status" value="1"/>
</dbReference>
<evidence type="ECO:0000313" key="2">
    <source>
        <dbReference type="EMBL" id="MPR31145.1"/>
    </source>
</evidence>
<sequence>MYPTAAFADVTLDLVTIGPGERFGRIYLSRYPDPLGFGKTKSRFSDPRRRIEKNRFGVLYVGSTLKVCFLEAILRDERNGAVGDYPIAEAELRVRHYAEIEVTAPLTLIDLRGDGPVRMGIPSDVARASSQTLSRAWSAAIYNHPKAPDGIVYPSRLNGETNLAIYGRGIGKLRAATINPLHGTTGLATLLDDFRIALV</sequence>
<dbReference type="Proteomes" id="UP000403266">
    <property type="component" value="Unassembled WGS sequence"/>
</dbReference>
<proteinExistence type="predicted"/>